<dbReference type="PANTHER" id="PTHR19433:SF111">
    <property type="entry name" value="T CELL RECEPTOR ALPHA VARIABLE 4"/>
    <property type="match status" value="1"/>
</dbReference>
<keyword evidence="11" id="KW-1185">Reference proteome</keyword>
<proteinExistence type="predicted"/>
<dbReference type="InterPro" id="IPR013783">
    <property type="entry name" value="Ig-like_fold"/>
</dbReference>
<name>A0A9W2X9S6_BETSP</name>
<dbReference type="Proteomes" id="UP000515150">
    <property type="component" value="Chromosome 2"/>
</dbReference>
<feature type="signal peptide" evidence="9">
    <location>
        <begin position="1"/>
        <end position="22"/>
    </location>
</feature>
<dbReference type="PANTHER" id="PTHR19433">
    <property type="entry name" value="T-CELL RECEPTOR ALPHA CHAIN V REGION-RELATED"/>
    <property type="match status" value="1"/>
</dbReference>
<keyword evidence="8" id="KW-0812">Transmembrane</keyword>
<dbReference type="InterPro" id="IPR052051">
    <property type="entry name" value="TCR_complex_component"/>
</dbReference>
<dbReference type="GeneID" id="129603009"/>
<dbReference type="InterPro" id="IPR003599">
    <property type="entry name" value="Ig_sub"/>
</dbReference>
<dbReference type="GO" id="GO:0005886">
    <property type="term" value="C:plasma membrane"/>
    <property type="evidence" value="ECO:0007669"/>
    <property type="project" value="UniProtKB-SubCell"/>
</dbReference>
<dbReference type="OrthoDB" id="9932608at2759"/>
<feature type="chain" id="PRO_5040931471" evidence="9">
    <location>
        <begin position="23"/>
        <end position="214"/>
    </location>
</feature>
<dbReference type="RefSeq" id="XP_055358365.1">
    <property type="nucleotide sequence ID" value="XM_055502390.1"/>
</dbReference>
<gene>
    <name evidence="12" type="primary">LOC129603009</name>
</gene>
<reference evidence="12" key="1">
    <citation type="submission" date="2025-08" db="UniProtKB">
        <authorList>
            <consortium name="RefSeq"/>
        </authorList>
    </citation>
    <scope>IDENTIFICATION</scope>
</reference>
<dbReference type="GO" id="GO:0009617">
    <property type="term" value="P:response to bacterium"/>
    <property type="evidence" value="ECO:0007669"/>
    <property type="project" value="TreeGrafter"/>
</dbReference>
<evidence type="ECO:0000256" key="5">
    <source>
        <dbReference type="ARBA" id="ARBA00023136"/>
    </source>
</evidence>
<organism evidence="11 12">
    <name type="scientific">Betta splendens</name>
    <name type="common">Siamese fighting fish</name>
    <dbReference type="NCBI Taxonomy" id="158456"/>
    <lineage>
        <taxon>Eukaryota</taxon>
        <taxon>Metazoa</taxon>
        <taxon>Chordata</taxon>
        <taxon>Craniata</taxon>
        <taxon>Vertebrata</taxon>
        <taxon>Euteleostomi</taxon>
        <taxon>Actinopterygii</taxon>
        <taxon>Neopterygii</taxon>
        <taxon>Teleostei</taxon>
        <taxon>Neoteleostei</taxon>
        <taxon>Acanthomorphata</taxon>
        <taxon>Anabantaria</taxon>
        <taxon>Anabantiformes</taxon>
        <taxon>Anabantoidei</taxon>
        <taxon>Osphronemidae</taxon>
        <taxon>Betta</taxon>
    </lineage>
</organism>
<sequence>MRNFTSVSALLLYACNWICVSSSETHIVEVQRGQNVTLLCSNISKGPTYTEWFRVVNRTKPRCISSMFDANGKASNCDGFKNRFEMSSNVSTLFLKIKSTEFSDSGLYFCGIYIDSHTVIPSTTHLIVQGRSEGMTAVILAGLCVVLSVVIIALSIKVRKLQTAFTKDQQPKGSENLGSNDLHYAALSFQTKPRNHRYASKRQLEPNVVYSAAR</sequence>
<dbReference type="CDD" id="cd00099">
    <property type="entry name" value="IgV"/>
    <property type="match status" value="1"/>
</dbReference>
<accession>A0A9W2X9S6</accession>
<keyword evidence="2" id="KW-1003">Cell membrane</keyword>
<evidence type="ECO:0000256" key="1">
    <source>
        <dbReference type="ARBA" id="ARBA00004236"/>
    </source>
</evidence>
<dbReference type="InterPro" id="IPR036179">
    <property type="entry name" value="Ig-like_dom_sf"/>
</dbReference>
<keyword evidence="6" id="KW-1015">Disulfide bond</keyword>
<dbReference type="SMART" id="SM00409">
    <property type="entry name" value="IG"/>
    <property type="match status" value="1"/>
</dbReference>
<keyword evidence="3 9" id="KW-0732">Signal</keyword>
<keyword evidence="7" id="KW-0325">Glycoprotein</keyword>
<dbReference type="SUPFAM" id="SSF48726">
    <property type="entry name" value="Immunoglobulin"/>
    <property type="match status" value="1"/>
</dbReference>
<evidence type="ECO:0000256" key="2">
    <source>
        <dbReference type="ARBA" id="ARBA00022475"/>
    </source>
</evidence>
<feature type="transmembrane region" description="Helical" evidence="8">
    <location>
        <begin position="134"/>
        <end position="156"/>
    </location>
</feature>
<dbReference type="Gene3D" id="2.60.40.10">
    <property type="entry name" value="Immunoglobulins"/>
    <property type="match status" value="1"/>
</dbReference>
<dbReference type="PROSITE" id="PS51257">
    <property type="entry name" value="PROKAR_LIPOPROTEIN"/>
    <property type="match status" value="1"/>
</dbReference>
<dbReference type="Pfam" id="PF07686">
    <property type="entry name" value="V-set"/>
    <property type="match status" value="1"/>
</dbReference>
<evidence type="ECO:0000256" key="9">
    <source>
        <dbReference type="SAM" id="SignalP"/>
    </source>
</evidence>
<evidence type="ECO:0000313" key="12">
    <source>
        <dbReference type="RefSeq" id="XP_055358365.1"/>
    </source>
</evidence>
<evidence type="ECO:0000313" key="11">
    <source>
        <dbReference type="Proteomes" id="UP000515150"/>
    </source>
</evidence>
<keyword evidence="8" id="KW-1133">Transmembrane helix</keyword>
<feature type="domain" description="Immunoglobulin" evidence="10">
    <location>
        <begin position="25"/>
        <end position="129"/>
    </location>
</feature>
<evidence type="ECO:0000256" key="4">
    <source>
        <dbReference type="ARBA" id="ARBA00022859"/>
    </source>
</evidence>
<dbReference type="InterPro" id="IPR013106">
    <property type="entry name" value="Ig_V-set"/>
</dbReference>
<evidence type="ECO:0000256" key="7">
    <source>
        <dbReference type="ARBA" id="ARBA00023180"/>
    </source>
</evidence>
<dbReference type="GO" id="GO:0002376">
    <property type="term" value="P:immune system process"/>
    <property type="evidence" value="ECO:0007669"/>
    <property type="project" value="UniProtKB-KW"/>
</dbReference>
<dbReference type="KEGG" id="bspl:129603009"/>
<evidence type="ECO:0000256" key="8">
    <source>
        <dbReference type="SAM" id="Phobius"/>
    </source>
</evidence>
<keyword evidence="5 8" id="KW-0472">Membrane</keyword>
<dbReference type="AlphaFoldDB" id="A0A9W2X9S6"/>
<evidence type="ECO:0000256" key="3">
    <source>
        <dbReference type="ARBA" id="ARBA00022729"/>
    </source>
</evidence>
<keyword evidence="4" id="KW-0391">Immunity</keyword>
<evidence type="ECO:0000259" key="10">
    <source>
        <dbReference type="SMART" id="SM00409"/>
    </source>
</evidence>
<comment type="subcellular location">
    <subcellularLocation>
        <location evidence="1">Cell membrane</location>
    </subcellularLocation>
</comment>
<protein>
    <submittedName>
        <fullName evidence="12">Uncharacterized protein LOC129603009</fullName>
    </submittedName>
</protein>
<evidence type="ECO:0000256" key="6">
    <source>
        <dbReference type="ARBA" id="ARBA00023157"/>
    </source>
</evidence>